<evidence type="ECO:0000313" key="2">
    <source>
        <dbReference type="Proteomes" id="UP000293162"/>
    </source>
</evidence>
<evidence type="ECO:0000313" key="1">
    <source>
        <dbReference type="EMBL" id="RYU96693.1"/>
    </source>
</evidence>
<gene>
    <name evidence="1" type="ORF">EWM59_05960</name>
</gene>
<sequence>MKIELNRKYLSSLKADTDLHSGGLFFCIIYQNCLEFFENGKVEYTKKLVDAFKPMDDIDIKHLENYKIIGEYSYNQRGYLKCEFEDIFLSLTGLPTEKDPTIIPFHVYNERFSRSSGDVYHLESSNL</sequence>
<organism evidence="1 2">
    <name type="scientific">Emticicia agri</name>
    <dbReference type="NCBI Taxonomy" id="2492393"/>
    <lineage>
        <taxon>Bacteria</taxon>
        <taxon>Pseudomonadati</taxon>
        <taxon>Bacteroidota</taxon>
        <taxon>Cytophagia</taxon>
        <taxon>Cytophagales</taxon>
        <taxon>Leadbetterellaceae</taxon>
        <taxon>Emticicia</taxon>
    </lineage>
</organism>
<proteinExistence type="predicted"/>
<dbReference type="RefSeq" id="WP_130020027.1">
    <property type="nucleotide sequence ID" value="NZ_SEWF01000006.1"/>
</dbReference>
<comment type="caution">
    <text evidence="1">The sequence shown here is derived from an EMBL/GenBank/DDBJ whole genome shotgun (WGS) entry which is preliminary data.</text>
</comment>
<name>A0A4Q5M452_9BACT</name>
<reference evidence="1 2" key="1">
    <citation type="submission" date="2019-02" db="EMBL/GenBank/DDBJ databases">
        <title>Bacterial novel species Emticicia sp. 17J42-9 isolated from soil.</title>
        <authorList>
            <person name="Jung H.-Y."/>
        </authorList>
    </citation>
    <scope>NUCLEOTIDE SEQUENCE [LARGE SCALE GENOMIC DNA]</scope>
    <source>
        <strain evidence="1 2">17J42-9</strain>
    </source>
</reference>
<dbReference type="EMBL" id="SEWF01000006">
    <property type="protein sequence ID" value="RYU96693.1"/>
    <property type="molecule type" value="Genomic_DNA"/>
</dbReference>
<keyword evidence="2" id="KW-1185">Reference proteome</keyword>
<dbReference type="Proteomes" id="UP000293162">
    <property type="component" value="Unassembled WGS sequence"/>
</dbReference>
<dbReference type="OrthoDB" id="1352235at2"/>
<dbReference type="AlphaFoldDB" id="A0A4Q5M452"/>
<protein>
    <submittedName>
        <fullName evidence="1">Uncharacterized protein</fullName>
    </submittedName>
</protein>
<accession>A0A4Q5M452</accession>